<name>A0A2U2BV93_9PROT</name>
<dbReference type="GO" id="GO:0003677">
    <property type="term" value="F:DNA binding"/>
    <property type="evidence" value="ECO:0007669"/>
    <property type="project" value="UniProtKB-UniRule"/>
</dbReference>
<feature type="domain" description="OmpR/PhoB-type" evidence="3">
    <location>
        <begin position="9"/>
        <end position="106"/>
    </location>
</feature>
<dbReference type="SMART" id="SM00862">
    <property type="entry name" value="Trans_reg_C"/>
    <property type="match status" value="1"/>
</dbReference>
<evidence type="ECO:0000259" key="3">
    <source>
        <dbReference type="PROSITE" id="PS51755"/>
    </source>
</evidence>
<dbReference type="SUPFAM" id="SSF46894">
    <property type="entry name" value="C-terminal effector domain of the bipartite response regulators"/>
    <property type="match status" value="1"/>
</dbReference>
<dbReference type="Proteomes" id="UP000245168">
    <property type="component" value="Unassembled WGS sequence"/>
</dbReference>
<dbReference type="RefSeq" id="WP_109252253.1">
    <property type="nucleotide sequence ID" value="NZ_QEXV01000002.1"/>
</dbReference>
<accession>A0A2U2BV93</accession>
<evidence type="ECO:0000313" key="5">
    <source>
        <dbReference type="Proteomes" id="UP000245168"/>
    </source>
</evidence>
<evidence type="ECO:0000256" key="2">
    <source>
        <dbReference type="PROSITE-ProRule" id="PRU01091"/>
    </source>
</evidence>
<dbReference type="SUPFAM" id="SSF48452">
    <property type="entry name" value="TPR-like"/>
    <property type="match status" value="1"/>
</dbReference>
<dbReference type="InterPro" id="IPR001867">
    <property type="entry name" value="OmpR/PhoB-type_DNA-bd"/>
</dbReference>
<dbReference type="InterPro" id="IPR011990">
    <property type="entry name" value="TPR-like_helical_dom_sf"/>
</dbReference>
<dbReference type="CDD" id="cd00383">
    <property type="entry name" value="trans_reg_C"/>
    <property type="match status" value="1"/>
</dbReference>
<dbReference type="AlphaFoldDB" id="A0A2U2BV93"/>
<protein>
    <recommendedName>
        <fullName evidence="3">OmpR/PhoB-type domain-containing protein</fullName>
    </recommendedName>
</protein>
<keyword evidence="1 2" id="KW-0238">DNA-binding</keyword>
<dbReference type="Gene3D" id="1.10.10.10">
    <property type="entry name" value="Winged helix-like DNA-binding domain superfamily/Winged helix DNA-binding domain"/>
    <property type="match status" value="1"/>
</dbReference>
<dbReference type="InterPro" id="IPR036388">
    <property type="entry name" value="WH-like_DNA-bd_sf"/>
</dbReference>
<sequence>MTAPPEIPRTRFRIGDVDVLPDRDLLKRGRDGVHVQPRVMDVLCLLASRPGEVWSREALVDAIWKVEHGGDESLTRSVSRLRAALRVLGEASCIETVPKRGYRLKAPVESLNAPERPPAAPAPPPAMQAPARFARRAAMAAIAATAGVAIAVAALRLDLEAPGSEDAVDARVTIIDRIELGAVRTPGRDETLVNTADRLEAMIADSFAEAALDFVRAGHEASNRPTPEFALQPVLESESEGMAARVELVEQASGAVLWTLASDLARDADRDTLAPLATKIAEVIACGLEFRRAHGAPPLETLRWYLQLCEAGFNQDAFVAIHAFTRRILESDPDNTHARALHAVVLAYYARYEIHSPADRTTSLRAARELAHSALEVDPDNGMARLAIAYAQTTDRYRIEVDRVLSEVFSRGWPPPIYVTAYAALLREVGRLAEARRLLAQASAIHPSRSVSRATLALMLAMNGDMSAARAEFARAASANPTPSATVWYQVISELFYGDADRALAALRAGAPGDGTTPPTSEINCFIAAGRLREEARSDVDAIVEACADTQPDYRARILASVGAIDEAYAVVEEMAERGLPHTALMFFYPEMREFRRDPRFWPLARRFGLVEYWLETDEWPDFCDEPDLPYDCETEARAVADGAPGRDAGL</sequence>
<dbReference type="GO" id="GO:0000160">
    <property type="term" value="P:phosphorelay signal transduction system"/>
    <property type="evidence" value="ECO:0007669"/>
    <property type="project" value="InterPro"/>
</dbReference>
<dbReference type="PROSITE" id="PS51755">
    <property type="entry name" value="OMPR_PHOB"/>
    <property type="match status" value="1"/>
</dbReference>
<dbReference type="Gene3D" id="1.25.40.10">
    <property type="entry name" value="Tetratricopeptide repeat domain"/>
    <property type="match status" value="1"/>
</dbReference>
<proteinExistence type="predicted"/>
<comment type="caution">
    <text evidence="4">The sequence shown here is derived from an EMBL/GenBank/DDBJ whole genome shotgun (WGS) entry which is preliminary data.</text>
</comment>
<gene>
    <name evidence="4" type="ORF">DDZ18_04805</name>
</gene>
<organism evidence="4 5">
    <name type="scientific">Marinicauda salina</name>
    <dbReference type="NCBI Taxonomy" id="2135793"/>
    <lineage>
        <taxon>Bacteria</taxon>
        <taxon>Pseudomonadati</taxon>
        <taxon>Pseudomonadota</taxon>
        <taxon>Alphaproteobacteria</taxon>
        <taxon>Maricaulales</taxon>
        <taxon>Maricaulaceae</taxon>
        <taxon>Marinicauda</taxon>
    </lineage>
</organism>
<keyword evidence="5" id="KW-1185">Reference proteome</keyword>
<dbReference type="OrthoDB" id="105971at2"/>
<dbReference type="GO" id="GO:0006355">
    <property type="term" value="P:regulation of DNA-templated transcription"/>
    <property type="evidence" value="ECO:0007669"/>
    <property type="project" value="InterPro"/>
</dbReference>
<evidence type="ECO:0000313" key="4">
    <source>
        <dbReference type="EMBL" id="PWE17899.1"/>
    </source>
</evidence>
<dbReference type="InterPro" id="IPR016032">
    <property type="entry name" value="Sig_transdc_resp-reg_C-effctor"/>
</dbReference>
<dbReference type="EMBL" id="QEXV01000002">
    <property type="protein sequence ID" value="PWE17899.1"/>
    <property type="molecule type" value="Genomic_DNA"/>
</dbReference>
<reference evidence="5" key="1">
    <citation type="submission" date="2018-05" db="EMBL/GenBank/DDBJ databases">
        <authorList>
            <person name="Liu B.-T."/>
        </authorList>
    </citation>
    <scope>NUCLEOTIDE SEQUENCE [LARGE SCALE GENOMIC DNA]</scope>
    <source>
        <strain evidence="5">WD6-1</strain>
    </source>
</reference>
<dbReference type="Pfam" id="PF00486">
    <property type="entry name" value="Trans_reg_C"/>
    <property type="match status" value="1"/>
</dbReference>
<feature type="DNA-binding region" description="OmpR/PhoB-type" evidence="2">
    <location>
        <begin position="9"/>
        <end position="106"/>
    </location>
</feature>
<evidence type="ECO:0000256" key="1">
    <source>
        <dbReference type="ARBA" id="ARBA00023125"/>
    </source>
</evidence>